<dbReference type="InterPro" id="IPR000907">
    <property type="entry name" value="LipOase"/>
</dbReference>
<reference evidence="9" key="1">
    <citation type="submission" date="2022-01" db="EMBL/GenBank/DDBJ databases">
        <authorList>
            <person name="Braso-Vives M."/>
        </authorList>
    </citation>
    <scope>NUCLEOTIDE SEQUENCE</scope>
</reference>
<evidence type="ECO:0000256" key="1">
    <source>
        <dbReference type="ARBA" id="ARBA00022723"/>
    </source>
</evidence>
<dbReference type="GO" id="GO:0016702">
    <property type="term" value="F:oxidoreductase activity, acting on single donors with incorporation of molecular oxygen, incorporation of two atoms of oxygen"/>
    <property type="evidence" value="ECO:0007669"/>
    <property type="project" value="InterPro"/>
</dbReference>
<feature type="domain" description="PLAT" evidence="7">
    <location>
        <begin position="350"/>
        <end position="463"/>
    </location>
</feature>
<keyword evidence="1" id="KW-0479">Metal-binding</keyword>
<dbReference type="Pfam" id="PF00305">
    <property type="entry name" value="Lipoxygenase"/>
    <property type="match status" value="2"/>
</dbReference>
<evidence type="ECO:0000256" key="3">
    <source>
        <dbReference type="ARBA" id="ARBA00023002"/>
    </source>
</evidence>
<evidence type="ECO:0000256" key="4">
    <source>
        <dbReference type="ARBA" id="ARBA00023098"/>
    </source>
</evidence>
<dbReference type="EMBL" id="OV696686">
    <property type="protein sequence ID" value="CAH1232937.1"/>
    <property type="molecule type" value="Genomic_DNA"/>
</dbReference>
<dbReference type="GO" id="GO:0046872">
    <property type="term" value="F:metal ion binding"/>
    <property type="evidence" value="ECO:0007669"/>
    <property type="project" value="UniProtKB-KW"/>
</dbReference>
<dbReference type="InterPro" id="IPR011614">
    <property type="entry name" value="Catalase_core"/>
</dbReference>
<name>A0A8J9W4M5_BRALA</name>
<feature type="domain" description="Lipoxygenase" evidence="8">
    <location>
        <begin position="460"/>
        <end position="1092"/>
    </location>
</feature>
<evidence type="ECO:0000313" key="9">
    <source>
        <dbReference type="EMBL" id="CAH1232937.1"/>
    </source>
</evidence>
<dbReference type="GO" id="GO:0020037">
    <property type="term" value="F:heme binding"/>
    <property type="evidence" value="ECO:0007669"/>
    <property type="project" value="InterPro"/>
</dbReference>
<dbReference type="PROSITE" id="PS00081">
    <property type="entry name" value="LIPOXYGENASE_2"/>
    <property type="match status" value="1"/>
</dbReference>
<dbReference type="Gene3D" id="3.10.450.60">
    <property type="match status" value="1"/>
</dbReference>
<dbReference type="AlphaFoldDB" id="A0A8J9W4M5"/>
<keyword evidence="4" id="KW-0443">Lipid metabolism</keyword>
<evidence type="ECO:0000259" key="8">
    <source>
        <dbReference type="PROSITE" id="PS51393"/>
    </source>
</evidence>
<dbReference type="SUPFAM" id="SSF49723">
    <property type="entry name" value="Lipase/lipooxygenase domain (PLAT/LH2 domain)"/>
    <property type="match status" value="1"/>
</dbReference>
<dbReference type="PROSITE" id="PS50095">
    <property type="entry name" value="PLAT"/>
    <property type="match status" value="1"/>
</dbReference>
<organism evidence="9 10">
    <name type="scientific">Branchiostoma lanceolatum</name>
    <name type="common">Common lancelet</name>
    <name type="synonym">Amphioxus lanceolatum</name>
    <dbReference type="NCBI Taxonomy" id="7740"/>
    <lineage>
        <taxon>Eukaryota</taxon>
        <taxon>Metazoa</taxon>
        <taxon>Chordata</taxon>
        <taxon>Cephalochordata</taxon>
        <taxon>Leptocardii</taxon>
        <taxon>Amphioxiformes</taxon>
        <taxon>Branchiostomatidae</taxon>
        <taxon>Branchiostoma</taxon>
    </lineage>
</organism>
<feature type="region of interest" description="Disordered" evidence="6">
    <location>
        <begin position="872"/>
        <end position="915"/>
    </location>
</feature>
<dbReference type="InterPro" id="IPR036392">
    <property type="entry name" value="PLAT/LH2_dom_sf"/>
</dbReference>
<comment type="caution">
    <text evidence="5">Lacks conserved residue(s) required for the propagation of feature annotation.</text>
</comment>
<proteinExistence type="predicted"/>
<sequence length="1092" mass="123601">MAVTDLLQPQPDPGLFSKVSINSKVDKMRLIFSSSSLVTGKRPFHAVGVGAVGNATVVSEPTFPEHEFFKPGRVFPIRVRHSNFNQVDDASIDIRGAALKFDDVDVDGPFDLMMATGAMAPYWNISSFEEYLDSRGTPEKTRAWLYNFPQNYYAYVDGCRRAPRSYSNLHYYSQHIFQFRGKDGVLRYVKYRMLPLDDAVESGLLSHEDQRSIWDPKRLPDEERAQNYLRQEFAERLKKGPITYKLQIQLHKFRQGDSEEIFNASRVWDPQNHPWKDLADVAITTLLPDHVTEKTGFAIGNQPESLGLMVPKTVQDYNSVPHILSRAIPSSNTAVRIRAPKQEALEGRKQTYTVQVRTGKAKDAGTSGTIAASLTGPHRRTGPIRLNQSSFQPGKDANFEIEGGDVGEVLMLTLENPSGTLRSPWYLENVVVTDRRRGRRYEFPCHNWVQDKVTLRQGRASLPDFDTEVLSAQRDMETQQRRQAIKWKHDLLGLPGYIKAEKHEDLPKDLQIGTEKIRELNRKLDKIEKGDFPDMVERLGMATLAEKLRGMGQWWSNLAIFQRALPSPPSRWKGIEDYERIMNTVCPTPPACIEEWASDAEFGRQFLQGVHPSVLQRCDKVPPYFPVPEEAVKRSMDVGKTLRQAVVAGNVYLADYAILDGIIANNVNNVPYFTTSPLALFYVTSAGDFLPIAIQLYQAPGPENPIWTPSDSESDWLLAKIFLRNADALVQQLESHILKTHLVLEPFAVAAYRNLPACHPVHKLLIPHLRTTSAFNTILRERIIAEGSPLDKCSSLAGRSRLQVMAKAFKTFHLQSLNLPANLAEQGTDDSARLPGYYYRDDGLKLWRATEKYVTDMLSLYYRDDEAVREDEEVKDDEAVKEDEEVKDDEAVKEDEEVKDDEAVKEDEEVKDDEAVKEDEEIQLWICDSHDNGFNWEDNIDRGVPRMLTSLGDLCELLTIIIFTATTERAAHANGTRDIYSFIPNAPWALLQPPPAIKRVSSDDDIAKVLPAKPASLRQAALADFISSCGEGEVTLGNFPERRLTEEEAQEVIADFQLNLHRISDIARVRNDDLKHPYTYLIPEKIPNSITP</sequence>
<keyword evidence="2" id="KW-0223">Dioxygenase</keyword>
<gene>
    <name evidence="9" type="primary">ALOX5</name>
    <name evidence="9" type="ORF">BLAG_LOCUS1849</name>
</gene>
<dbReference type="GO" id="GO:0034440">
    <property type="term" value="P:lipid oxidation"/>
    <property type="evidence" value="ECO:0007669"/>
    <property type="project" value="InterPro"/>
</dbReference>
<dbReference type="PRINTS" id="PR00087">
    <property type="entry name" value="LIPOXYGENASE"/>
</dbReference>
<dbReference type="SMART" id="SM00308">
    <property type="entry name" value="LH2"/>
    <property type="match status" value="1"/>
</dbReference>
<dbReference type="SUPFAM" id="SSF48484">
    <property type="entry name" value="Lipoxigenase"/>
    <property type="match status" value="2"/>
</dbReference>
<dbReference type="OrthoDB" id="407298at2759"/>
<dbReference type="Gene3D" id="1.20.245.10">
    <property type="entry name" value="Lipoxygenase-1, Domain 5"/>
    <property type="match status" value="2"/>
</dbReference>
<feature type="region of interest" description="Disordered" evidence="6">
    <location>
        <begin position="359"/>
        <end position="381"/>
    </location>
</feature>
<evidence type="ECO:0000256" key="6">
    <source>
        <dbReference type="SAM" id="MobiDB-lite"/>
    </source>
</evidence>
<dbReference type="InterPro" id="IPR036226">
    <property type="entry name" value="LipOase_C_sf"/>
</dbReference>
<dbReference type="InterPro" id="IPR001024">
    <property type="entry name" value="PLAT/LH2_dom"/>
</dbReference>
<dbReference type="Pfam" id="PF00199">
    <property type="entry name" value="Catalase"/>
    <property type="match status" value="1"/>
</dbReference>
<dbReference type="InterPro" id="IPR013819">
    <property type="entry name" value="LipOase_C"/>
</dbReference>
<dbReference type="GO" id="GO:0004096">
    <property type="term" value="F:catalase activity"/>
    <property type="evidence" value="ECO:0007669"/>
    <property type="project" value="InterPro"/>
</dbReference>
<evidence type="ECO:0000313" key="10">
    <source>
        <dbReference type="Proteomes" id="UP000838412"/>
    </source>
</evidence>
<keyword evidence="3" id="KW-0560">Oxidoreductase</keyword>
<evidence type="ECO:0000256" key="2">
    <source>
        <dbReference type="ARBA" id="ARBA00022964"/>
    </source>
</evidence>
<dbReference type="SUPFAM" id="SSF56634">
    <property type="entry name" value="Heme-dependent catalase-like"/>
    <property type="match status" value="1"/>
</dbReference>
<dbReference type="Proteomes" id="UP000838412">
    <property type="component" value="Chromosome 1"/>
</dbReference>
<dbReference type="Gene3D" id="2.40.180.10">
    <property type="entry name" value="Catalase core domain"/>
    <property type="match status" value="1"/>
</dbReference>
<accession>A0A8J9W4M5</accession>
<dbReference type="PROSITE" id="PS51393">
    <property type="entry name" value="LIPOXYGENASE_3"/>
    <property type="match status" value="1"/>
</dbReference>
<keyword evidence="10" id="KW-1185">Reference proteome</keyword>
<dbReference type="InterPro" id="IPR020834">
    <property type="entry name" value="LipOase_CS"/>
</dbReference>
<dbReference type="PANTHER" id="PTHR11771">
    <property type="entry name" value="LIPOXYGENASE"/>
    <property type="match status" value="1"/>
</dbReference>
<evidence type="ECO:0000256" key="5">
    <source>
        <dbReference type="PROSITE-ProRule" id="PRU00152"/>
    </source>
</evidence>
<evidence type="ECO:0000259" key="7">
    <source>
        <dbReference type="PROSITE" id="PS50095"/>
    </source>
</evidence>
<dbReference type="Pfam" id="PF01477">
    <property type="entry name" value="PLAT"/>
    <property type="match status" value="1"/>
</dbReference>
<protein>
    <submittedName>
        <fullName evidence="9">ALOX5 protein</fullName>
    </submittedName>
</protein>
<dbReference type="InterPro" id="IPR020835">
    <property type="entry name" value="Catalase_sf"/>
</dbReference>